<dbReference type="SUPFAM" id="SSF55895">
    <property type="entry name" value="Ribonuclease Rh-like"/>
    <property type="match status" value="1"/>
</dbReference>
<dbReference type="PANTHER" id="PTHR11240:SF22">
    <property type="entry name" value="RIBONUCLEASE T2"/>
    <property type="match status" value="1"/>
</dbReference>
<comment type="similarity">
    <text evidence="1 2">Belongs to the RNase T2 family.</text>
</comment>
<gene>
    <name evidence="3" type="ORF">GSTUAT00004301001</name>
</gene>
<dbReference type="InterPro" id="IPR036430">
    <property type="entry name" value="RNase_T2-like_sf"/>
</dbReference>
<name>A0A292PVN6_9PEZI</name>
<evidence type="ECO:0000256" key="1">
    <source>
        <dbReference type="ARBA" id="ARBA00007469"/>
    </source>
</evidence>
<protein>
    <submittedName>
        <fullName evidence="3">Uncharacterized protein</fullName>
    </submittedName>
</protein>
<organism evidence="3 4">
    <name type="scientific">Tuber aestivum</name>
    <name type="common">summer truffle</name>
    <dbReference type="NCBI Taxonomy" id="59557"/>
    <lineage>
        <taxon>Eukaryota</taxon>
        <taxon>Fungi</taxon>
        <taxon>Dikarya</taxon>
        <taxon>Ascomycota</taxon>
        <taxon>Pezizomycotina</taxon>
        <taxon>Pezizomycetes</taxon>
        <taxon>Pezizales</taxon>
        <taxon>Tuberaceae</taxon>
        <taxon>Tuber</taxon>
    </lineage>
</organism>
<dbReference type="GO" id="GO:0006401">
    <property type="term" value="P:RNA catabolic process"/>
    <property type="evidence" value="ECO:0007669"/>
    <property type="project" value="TreeGrafter"/>
</dbReference>
<proteinExistence type="inferred from homology"/>
<dbReference type="Pfam" id="PF00445">
    <property type="entry name" value="Ribonuclease_T2"/>
    <property type="match status" value="1"/>
</dbReference>
<dbReference type="GO" id="GO:0005576">
    <property type="term" value="C:extracellular region"/>
    <property type="evidence" value="ECO:0007669"/>
    <property type="project" value="TreeGrafter"/>
</dbReference>
<dbReference type="GO" id="GO:0003723">
    <property type="term" value="F:RNA binding"/>
    <property type="evidence" value="ECO:0007669"/>
    <property type="project" value="InterPro"/>
</dbReference>
<dbReference type="AlphaFoldDB" id="A0A292PVN6"/>
<dbReference type="GO" id="GO:0033897">
    <property type="term" value="F:ribonuclease T2 activity"/>
    <property type="evidence" value="ECO:0007669"/>
    <property type="project" value="InterPro"/>
</dbReference>
<feature type="non-terminal residue" evidence="3">
    <location>
        <position position="141"/>
    </location>
</feature>
<dbReference type="InterPro" id="IPR001568">
    <property type="entry name" value="RNase_T2-like"/>
</dbReference>
<sequence>MDSGLATAMESGRSIATHPGSTLAFVQVFTLRGETALPSYGDRYWKDCQGNDETFGKHKWDKQGACINTLSAECCSGYSSGELVDYFRITVDSFKTLEPYKFLQTDPGGLLVFIMPSSTKNYTSTAIQNALTAAHGFRVTI</sequence>
<keyword evidence="4" id="KW-1185">Reference proteome</keyword>
<dbReference type="EMBL" id="LN891016">
    <property type="protein sequence ID" value="CUS11609.1"/>
    <property type="molecule type" value="Genomic_DNA"/>
</dbReference>
<dbReference type="Proteomes" id="UP001412239">
    <property type="component" value="Unassembled WGS sequence"/>
</dbReference>
<evidence type="ECO:0000313" key="3">
    <source>
        <dbReference type="EMBL" id="CUS11609.1"/>
    </source>
</evidence>
<dbReference type="Gene3D" id="3.90.730.10">
    <property type="entry name" value="Ribonuclease T2-like"/>
    <property type="match status" value="1"/>
</dbReference>
<evidence type="ECO:0000313" key="4">
    <source>
        <dbReference type="Proteomes" id="UP001412239"/>
    </source>
</evidence>
<evidence type="ECO:0000256" key="2">
    <source>
        <dbReference type="RuleBase" id="RU004328"/>
    </source>
</evidence>
<accession>A0A292PVN6</accession>
<dbReference type="PANTHER" id="PTHR11240">
    <property type="entry name" value="RIBONUCLEASE T2"/>
    <property type="match status" value="1"/>
</dbReference>
<reference evidence="3" key="1">
    <citation type="submission" date="2015-10" db="EMBL/GenBank/DDBJ databases">
        <authorList>
            <person name="Regsiter A."/>
            <person name="william w."/>
        </authorList>
    </citation>
    <scope>NUCLEOTIDE SEQUENCE</scope>
    <source>
        <strain evidence="3">Montdore</strain>
    </source>
</reference>